<keyword evidence="2" id="KW-1185">Reference proteome</keyword>
<gene>
    <name evidence="1" type="ORF">CTI12_AA483020</name>
</gene>
<dbReference type="AlphaFoldDB" id="A0A2U1LJW4"/>
<reference evidence="1 2" key="1">
    <citation type="journal article" date="2018" name="Mol. Plant">
        <title>The genome of Artemisia annua provides insight into the evolution of Asteraceae family and artemisinin biosynthesis.</title>
        <authorList>
            <person name="Shen Q."/>
            <person name="Zhang L."/>
            <person name="Liao Z."/>
            <person name="Wang S."/>
            <person name="Yan T."/>
            <person name="Shi P."/>
            <person name="Liu M."/>
            <person name="Fu X."/>
            <person name="Pan Q."/>
            <person name="Wang Y."/>
            <person name="Lv Z."/>
            <person name="Lu X."/>
            <person name="Zhang F."/>
            <person name="Jiang W."/>
            <person name="Ma Y."/>
            <person name="Chen M."/>
            <person name="Hao X."/>
            <person name="Li L."/>
            <person name="Tang Y."/>
            <person name="Lv G."/>
            <person name="Zhou Y."/>
            <person name="Sun X."/>
            <person name="Brodelius P.E."/>
            <person name="Rose J.K.C."/>
            <person name="Tang K."/>
        </authorList>
    </citation>
    <scope>NUCLEOTIDE SEQUENCE [LARGE SCALE GENOMIC DNA]</scope>
    <source>
        <strain evidence="2">cv. Huhao1</strain>
        <tissue evidence="1">Leaf</tissue>
    </source>
</reference>
<comment type="caution">
    <text evidence="1">The sequence shown here is derived from an EMBL/GenBank/DDBJ whole genome shotgun (WGS) entry which is preliminary data.</text>
</comment>
<dbReference type="Proteomes" id="UP000245207">
    <property type="component" value="Unassembled WGS sequence"/>
</dbReference>
<name>A0A2U1LJW4_ARTAN</name>
<organism evidence="1 2">
    <name type="scientific">Artemisia annua</name>
    <name type="common">Sweet wormwood</name>
    <dbReference type="NCBI Taxonomy" id="35608"/>
    <lineage>
        <taxon>Eukaryota</taxon>
        <taxon>Viridiplantae</taxon>
        <taxon>Streptophyta</taxon>
        <taxon>Embryophyta</taxon>
        <taxon>Tracheophyta</taxon>
        <taxon>Spermatophyta</taxon>
        <taxon>Magnoliopsida</taxon>
        <taxon>eudicotyledons</taxon>
        <taxon>Gunneridae</taxon>
        <taxon>Pentapetalae</taxon>
        <taxon>asterids</taxon>
        <taxon>campanulids</taxon>
        <taxon>Asterales</taxon>
        <taxon>Asteraceae</taxon>
        <taxon>Asteroideae</taxon>
        <taxon>Anthemideae</taxon>
        <taxon>Artemisiinae</taxon>
        <taxon>Artemisia</taxon>
    </lineage>
</organism>
<accession>A0A2U1LJW4</accession>
<proteinExistence type="predicted"/>
<evidence type="ECO:0000313" key="2">
    <source>
        <dbReference type="Proteomes" id="UP000245207"/>
    </source>
</evidence>
<evidence type="ECO:0000313" key="1">
    <source>
        <dbReference type="EMBL" id="PWA49290.1"/>
    </source>
</evidence>
<dbReference type="EMBL" id="PKPP01008997">
    <property type="protein sequence ID" value="PWA49290.1"/>
    <property type="molecule type" value="Genomic_DNA"/>
</dbReference>
<dbReference type="STRING" id="35608.A0A2U1LJW4"/>
<protein>
    <submittedName>
        <fullName evidence="1">Uncharacterized protein</fullName>
    </submittedName>
</protein>
<sequence length="110" mass="12459">MIANLGRKMPDFVPELLVPVDYRDSSPKIFNSGCNLLSEPWEKLYDDMLTRFDLSLRKIDGQISLGDMTRESDASARFVITEFVERKGGKSFSSRYGSWESCMMSSGDSN</sequence>
<dbReference type="OrthoDB" id="1896842at2759"/>